<evidence type="ECO:0000313" key="2">
    <source>
        <dbReference type="Proteomes" id="UP001501295"/>
    </source>
</evidence>
<sequence length="99" mass="11378">MPLTFARARTFWSRPGPDAPSWRRLQNTPLTFAETCFFWSRPGPDAPSWRRLQNTPLTFAQARTFWSRHAVARRAPTRGTLCIPRHGAPRASRAGSEYH</sequence>
<accession>A0ABP8W9L5</accession>
<comment type="caution">
    <text evidence="1">The sequence shown here is derived from an EMBL/GenBank/DDBJ whole genome shotgun (WGS) entry which is preliminary data.</text>
</comment>
<dbReference type="EMBL" id="BAABLM010000010">
    <property type="protein sequence ID" value="GAA4684733.1"/>
    <property type="molecule type" value="Genomic_DNA"/>
</dbReference>
<evidence type="ECO:0000313" key="1">
    <source>
        <dbReference type="EMBL" id="GAA4684733.1"/>
    </source>
</evidence>
<name>A0ABP8W9L5_9MICO</name>
<dbReference type="RefSeq" id="WP_345377086.1">
    <property type="nucleotide sequence ID" value="NZ_BAABLM010000010.1"/>
</dbReference>
<dbReference type="Proteomes" id="UP001501295">
    <property type="component" value="Unassembled WGS sequence"/>
</dbReference>
<protein>
    <submittedName>
        <fullName evidence="1">Uncharacterized protein</fullName>
    </submittedName>
</protein>
<gene>
    <name evidence="1" type="ORF">GCM10025780_33610</name>
</gene>
<reference evidence="2" key="1">
    <citation type="journal article" date="2019" name="Int. J. Syst. Evol. Microbiol.">
        <title>The Global Catalogue of Microorganisms (GCM) 10K type strain sequencing project: providing services to taxonomists for standard genome sequencing and annotation.</title>
        <authorList>
            <consortium name="The Broad Institute Genomics Platform"/>
            <consortium name="The Broad Institute Genome Sequencing Center for Infectious Disease"/>
            <person name="Wu L."/>
            <person name="Ma J."/>
        </authorList>
    </citation>
    <scope>NUCLEOTIDE SEQUENCE [LARGE SCALE GENOMIC DNA]</scope>
    <source>
        <strain evidence="2">JCM 18956</strain>
    </source>
</reference>
<proteinExistence type="predicted"/>
<keyword evidence="2" id="KW-1185">Reference proteome</keyword>
<organism evidence="1 2">
    <name type="scientific">Frondihabitans cladoniiphilus</name>
    <dbReference type="NCBI Taxonomy" id="715785"/>
    <lineage>
        <taxon>Bacteria</taxon>
        <taxon>Bacillati</taxon>
        <taxon>Actinomycetota</taxon>
        <taxon>Actinomycetes</taxon>
        <taxon>Micrococcales</taxon>
        <taxon>Microbacteriaceae</taxon>
        <taxon>Frondihabitans</taxon>
    </lineage>
</organism>